<dbReference type="Proteomes" id="UP000386466">
    <property type="component" value="Unassembled WGS sequence"/>
</dbReference>
<dbReference type="InterPro" id="IPR050993">
    <property type="entry name" value="Isochorismatase_domain"/>
</dbReference>
<dbReference type="FunFam" id="3.40.50.850:FF:000001">
    <property type="entry name" value="Isochorismatase domain-containing protein 1"/>
    <property type="match status" value="1"/>
</dbReference>
<dbReference type="InterPro" id="IPR036380">
    <property type="entry name" value="Isochorismatase-like_sf"/>
</dbReference>
<dbReference type="AlphaFoldDB" id="A0A485N8J4"/>
<dbReference type="SUPFAM" id="SSF52499">
    <property type="entry name" value="Isochorismatase-like hydrolases"/>
    <property type="match status" value="1"/>
</dbReference>
<dbReference type="Pfam" id="PF00857">
    <property type="entry name" value="Isochorismatase"/>
    <property type="match status" value="1"/>
</dbReference>
<dbReference type="CDD" id="cd01012">
    <property type="entry name" value="YcaC_related"/>
    <property type="match status" value="1"/>
</dbReference>
<dbReference type="InterPro" id="IPR000868">
    <property type="entry name" value="Isochorismatase-like_dom"/>
</dbReference>
<comment type="subunit">
    <text evidence="2">Interacts with CDKN2A.</text>
</comment>
<feature type="compositionally biased region" description="Pro residues" evidence="3">
    <location>
        <begin position="81"/>
        <end position="96"/>
    </location>
</feature>
<feature type="region of interest" description="Disordered" evidence="3">
    <location>
        <begin position="78"/>
        <end position="97"/>
    </location>
</feature>
<name>A0A485N8J4_LYNPA</name>
<dbReference type="EMBL" id="CAAGRJ010013200">
    <property type="protein sequence ID" value="VFV29750.1"/>
    <property type="molecule type" value="Genomic_DNA"/>
</dbReference>
<evidence type="ECO:0000259" key="4">
    <source>
        <dbReference type="Pfam" id="PF00857"/>
    </source>
</evidence>
<protein>
    <submittedName>
        <fullName evidence="5">Isochorismatase domain-containing</fullName>
    </submittedName>
</protein>
<evidence type="ECO:0000256" key="1">
    <source>
        <dbReference type="ARBA" id="ARBA00006336"/>
    </source>
</evidence>
<dbReference type="PANTHER" id="PTHR14119">
    <property type="entry name" value="HYDROLASE"/>
    <property type="match status" value="1"/>
</dbReference>
<keyword evidence="6" id="KW-1185">Reference proteome</keyword>
<evidence type="ECO:0000256" key="2">
    <source>
        <dbReference type="ARBA" id="ARBA00011687"/>
    </source>
</evidence>
<evidence type="ECO:0000313" key="6">
    <source>
        <dbReference type="Proteomes" id="UP000386466"/>
    </source>
</evidence>
<reference evidence="5 6" key="1">
    <citation type="submission" date="2019-01" db="EMBL/GenBank/DDBJ databases">
        <authorList>
            <person name="Alioto T."/>
            <person name="Alioto T."/>
        </authorList>
    </citation>
    <scope>NUCLEOTIDE SEQUENCE [LARGE SCALE GENOMIC DNA]</scope>
</reference>
<proteinExistence type="inferred from homology"/>
<gene>
    <name evidence="5" type="ORF">LYPA_23C010390</name>
</gene>
<comment type="similarity">
    <text evidence="1">Belongs to the isochorismatase family.</text>
</comment>
<evidence type="ECO:0000313" key="5">
    <source>
        <dbReference type="EMBL" id="VFV29750.1"/>
    </source>
</evidence>
<accession>A0A485N8J4</accession>
<dbReference type="PANTHER" id="PTHR14119:SF3">
    <property type="entry name" value="ISOCHORISMATASE DOMAIN-CONTAINING PROTEIN 2"/>
    <property type="match status" value="1"/>
</dbReference>
<evidence type="ECO:0000256" key="3">
    <source>
        <dbReference type="SAM" id="MobiDB-lite"/>
    </source>
</evidence>
<sequence length="390" mass="42226">MHPGAPTASGGSEPSPRELCAFVSGAAAHVLRALHPRRTRPPKRRPNHRRFLHNQICRQFANIEAATQRLALSILSQKAPPQRPPPRRPPPPPPSPFLGVACAVAPTEEPCASPGPSLAALDASTLDLFDDIALTPECPSVPSGLSHCAWGQPDLRQASHFYNRLPPTPNALEEVDGLWAPEGDWDMAAVRPNLGRVLPGSSVLFLCDMQEKFRHVAYFPQIVSVAARMLKVARLLEVPAVLTEQYPEGLGPTVPELGAEGLRPLAKTCFSMVPAVQQELDARPQLRSVLLCGIETQACILNTTLDLLDRGLQVHVVVDACSSRSQVDRLVALARMRQSGAFLSTSEGLILQLVGDAAHPQFKEIQKIIKEPAPDSGLLGLFQGQNPLFR</sequence>
<organism evidence="5 6">
    <name type="scientific">Lynx pardinus</name>
    <name type="common">Iberian lynx</name>
    <name type="synonym">Felis pardina</name>
    <dbReference type="NCBI Taxonomy" id="191816"/>
    <lineage>
        <taxon>Eukaryota</taxon>
        <taxon>Metazoa</taxon>
        <taxon>Chordata</taxon>
        <taxon>Craniata</taxon>
        <taxon>Vertebrata</taxon>
        <taxon>Euteleostomi</taxon>
        <taxon>Mammalia</taxon>
        <taxon>Eutheria</taxon>
        <taxon>Laurasiatheria</taxon>
        <taxon>Carnivora</taxon>
        <taxon>Feliformia</taxon>
        <taxon>Felidae</taxon>
        <taxon>Felinae</taxon>
        <taxon>Lynx</taxon>
    </lineage>
</organism>
<dbReference type="Gene3D" id="3.40.50.850">
    <property type="entry name" value="Isochorismatase-like"/>
    <property type="match status" value="1"/>
</dbReference>
<feature type="domain" description="Isochorismatase-like" evidence="4">
    <location>
        <begin position="202"/>
        <end position="347"/>
    </location>
</feature>